<organism evidence="2">
    <name type="scientific">Shewanella decolorationis</name>
    <dbReference type="NCBI Taxonomy" id="256839"/>
    <lineage>
        <taxon>Bacteria</taxon>
        <taxon>Pseudomonadati</taxon>
        <taxon>Pseudomonadota</taxon>
        <taxon>Gammaproteobacteria</taxon>
        <taxon>Alteromonadales</taxon>
        <taxon>Shewanellaceae</taxon>
        <taxon>Shewanella</taxon>
    </lineage>
</organism>
<dbReference type="RefSeq" id="WP_102053792.1">
    <property type="nucleotide sequence ID" value="NZ_CP076856.1"/>
</dbReference>
<accession>A0A5B8R2B7</accession>
<gene>
    <name evidence="2" type="ORF">D0436_22995</name>
</gene>
<evidence type="ECO:0000256" key="1">
    <source>
        <dbReference type="SAM" id="MobiDB-lite"/>
    </source>
</evidence>
<feature type="region of interest" description="Disordered" evidence="1">
    <location>
        <begin position="221"/>
        <end position="241"/>
    </location>
</feature>
<name>A0A5B8R2B7_9GAMM</name>
<reference evidence="2" key="1">
    <citation type="journal article" date="2019" name="Ecotoxicol. Environ. Saf.">
        <title>Microbial characterization of heavy metal resistant bacterial strains isolated from an electroplating wastewater treatment plant.</title>
        <authorList>
            <person name="Cai X."/>
            <person name="Zheng X."/>
            <person name="Zhang D."/>
            <person name="Iqbal W."/>
            <person name="Liu C."/>
            <person name="Yang B."/>
            <person name="Zhao X."/>
            <person name="Lu X."/>
            <person name="Mao Y."/>
        </authorList>
    </citation>
    <scope>NUCLEOTIDE SEQUENCE [LARGE SCALE GENOMIC DNA]</scope>
    <source>
        <strain evidence="2">Ni1-3</strain>
    </source>
</reference>
<sequence length="241" mass="26258">MPSINPLSNALGNLSLNANRSLLDPKQYEGFTVKVGKETSQNGVLGGVLSQDDYDKFKEIVKDINVKDASRNDMLTLYRGLIDAKLLTYEQVNFGYISGSVEFGPDGKGINQDAKYNQWDFQQKQLPTYAGSEFNGSRGGAINSMKLIAAVANASPVTGATVAKETYSPQDRNYSSGNSSSYQVNFSELAQRLSRGESIEELNVPKDVDIAELIKQLEQMAQAQRSAKAVEPQDSRAVSQG</sequence>
<dbReference type="AlphaFoldDB" id="A0A5B8R2B7"/>
<protein>
    <submittedName>
        <fullName evidence="2">Uncharacterized protein</fullName>
    </submittedName>
</protein>
<proteinExistence type="predicted"/>
<evidence type="ECO:0000313" key="2">
    <source>
        <dbReference type="EMBL" id="QDZ93073.1"/>
    </source>
</evidence>
<dbReference type="GeneID" id="300416253"/>
<dbReference type="EMBL" id="CP031775">
    <property type="protein sequence ID" value="QDZ93073.1"/>
    <property type="molecule type" value="Genomic_DNA"/>
</dbReference>